<comment type="similarity">
    <text evidence="2">Belongs to the major facilitator superfamily. Proton-dependent oligopeptide transporter (POT/PTR) (TC 2.A.17) family.</text>
</comment>
<proteinExistence type="inferred from homology"/>
<dbReference type="Proteomes" id="UP001209878">
    <property type="component" value="Unassembled WGS sequence"/>
</dbReference>
<evidence type="ECO:0000256" key="2">
    <source>
        <dbReference type="ARBA" id="ARBA00005982"/>
    </source>
</evidence>
<organism evidence="8 9">
    <name type="scientific">Ridgeia piscesae</name>
    <name type="common">Tubeworm</name>
    <dbReference type="NCBI Taxonomy" id="27915"/>
    <lineage>
        <taxon>Eukaryota</taxon>
        <taxon>Metazoa</taxon>
        <taxon>Spiralia</taxon>
        <taxon>Lophotrochozoa</taxon>
        <taxon>Annelida</taxon>
        <taxon>Polychaeta</taxon>
        <taxon>Sedentaria</taxon>
        <taxon>Canalipalpata</taxon>
        <taxon>Sabellida</taxon>
        <taxon>Siboglinidae</taxon>
        <taxon>Ridgeia</taxon>
    </lineage>
</organism>
<comment type="subcellular location">
    <subcellularLocation>
        <location evidence="1">Membrane</location>
        <topology evidence="1">Multi-pass membrane protein</topology>
    </subcellularLocation>
</comment>
<evidence type="ECO:0000256" key="7">
    <source>
        <dbReference type="SAM" id="Phobius"/>
    </source>
</evidence>
<evidence type="ECO:0000256" key="1">
    <source>
        <dbReference type="ARBA" id="ARBA00004141"/>
    </source>
</evidence>
<protein>
    <submittedName>
        <fullName evidence="8">Uncharacterized protein</fullName>
    </submittedName>
</protein>
<reference evidence="8" key="1">
    <citation type="journal article" date="2023" name="Mol. Biol. Evol.">
        <title>Third-Generation Sequencing Reveals the Adaptive Role of the Epigenome in Three Deep-Sea Polychaetes.</title>
        <authorList>
            <person name="Perez M."/>
            <person name="Aroh O."/>
            <person name="Sun Y."/>
            <person name="Lan Y."/>
            <person name="Juniper S.K."/>
            <person name="Young C.R."/>
            <person name="Angers B."/>
            <person name="Qian P.Y."/>
        </authorList>
    </citation>
    <scope>NUCLEOTIDE SEQUENCE</scope>
    <source>
        <strain evidence="8">R07B-5</strain>
    </source>
</reference>
<keyword evidence="4" id="KW-0813">Transport</keyword>
<keyword evidence="4" id="KW-0571">Peptide transport</keyword>
<dbReference type="Gene3D" id="1.20.1250.20">
    <property type="entry name" value="MFS general substrate transporter like domains"/>
    <property type="match status" value="1"/>
</dbReference>
<dbReference type="EMBL" id="JAODUO010000180">
    <property type="protein sequence ID" value="KAK2187027.1"/>
    <property type="molecule type" value="Genomic_DNA"/>
</dbReference>
<evidence type="ECO:0000256" key="4">
    <source>
        <dbReference type="ARBA" id="ARBA00022856"/>
    </source>
</evidence>
<gene>
    <name evidence="8" type="ORF">NP493_180g03021</name>
</gene>
<dbReference type="GO" id="GO:0016020">
    <property type="term" value="C:membrane"/>
    <property type="evidence" value="ECO:0007669"/>
    <property type="project" value="UniProtKB-SubCell"/>
</dbReference>
<feature type="transmembrane region" description="Helical" evidence="7">
    <location>
        <begin position="158"/>
        <end position="181"/>
    </location>
</feature>
<evidence type="ECO:0000313" key="9">
    <source>
        <dbReference type="Proteomes" id="UP001209878"/>
    </source>
</evidence>
<evidence type="ECO:0000256" key="5">
    <source>
        <dbReference type="ARBA" id="ARBA00022989"/>
    </source>
</evidence>
<comment type="caution">
    <text evidence="8">The sequence shown here is derived from an EMBL/GenBank/DDBJ whole genome shotgun (WGS) entry which is preliminary data.</text>
</comment>
<sequence length="245" mass="27008">MPSGEVTLLFMVDKLECPSMVVHKAALRLNLRAKHGYFIVIGDRNGQLIMTHFDYSQKKTKHGRSLVKYDVLAGDNVTLNSGEFGVKDGGVYTMVVRPNLDTHKLEVVEFVNQAPISVSVLYQIPQYVVMTTGEILFSISGLQLAYSQAPASMKSVLQAAWLLTVAFGNLLDVVIAAFQVVKDPAMEFFMFAGLMTVMVLVFGTMAHFYKYVVPSSEYYKSDSDDVGLVEGEGGMKLGSVPRKDD</sequence>
<keyword evidence="3 7" id="KW-0812">Transmembrane</keyword>
<name>A0AAD9P2P7_RIDPI</name>
<keyword evidence="6 7" id="KW-0472">Membrane</keyword>
<keyword evidence="4" id="KW-0653">Protein transport</keyword>
<keyword evidence="5 7" id="KW-1133">Transmembrane helix</keyword>
<dbReference type="InterPro" id="IPR000109">
    <property type="entry name" value="POT_fam"/>
</dbReference>
<feature type="transmembrane region" description="Helical" evidence="7">
    <location>
        <begin position="127"/>
        <end position="146"/>
    </location>
</feature>
<feature type="transmembrane region" description="Helical" evidence="7">
    <location>
        <begin position="188"/>
        <end position="209"/>
    </location>
</feature>
<dbReference type="AlphaFoldDB" id="A0AAD9P2P7"/>
<dbReference type="GO" id="GO:0022857">
    <property type="term" value="F:transmembrane transporter activity"/>
    <property type="evidence" value="ECO:0007669"/>
    <property type="project" value="InterPro"/>
</dbReference>
<dbReference type="InterPro" id="IPR036259">
    <property type="entry name" value="MFS_trans_sf"/>
</dbReference>
<dbReference type="PANTHER" id="PTHR11654">
    <property type="entry name" value="OLIGOPEPTIDE TRANSPORTER-RELATED"/>
    <property type="match status" value="1"/>
</dbReference>
<evidence type="ECO:0000256" key="6">
    <source>
        <dbReference type="ARBA" id="ARBA00023136"/>
    </source>
</evidence>
<dbReference type="Pfam" id="PF00854">
    <property type="entry name" value="PTR2"/>
    <property type="match status" value="1"/>
</dbReference>
<accession>A0AAD9P2P7</accession>
<evidence type="ECO:0000313" key="8">
    <source>
        <dbReference type="EMBL" id="KAK2187027.1"/>
    </source>
</evidence>
<keyword evidence="9" id="KW-1185">Reference proteome</keyword>
<dbReference type="GO" id="GO:0015833">
    <property type="term" value="P:peptide transport"/>
    <property type="evidence" value="ECO:0007669"/>
    <property type="project" value="UniProtKB-KW"/>
</dbReference>
<evidence type="ECO:0000256" key="3">
    <source>
        <dbReference type="ARBA" id="ARBA00022692"/>
    </source>
</evidence>